<dbReference type="InterPro" id="IPR014721">
    <property type="entry name" value="Ribsml_uS5_D2-typ_fold_subgr"/>
</dbReference>
<keyword evidence="5" id="KW-0539">Nucleus</keyword>
<protein>
    <recommendedName>
        <fullName evidence="7">DNA mismatch repair protein S5 domain-containing protein</fullName>
    </recommendedName>
</protein>
<dbReference type="PANTHER" id="PTHR10073">
    <property type="entry name" value="DNA MISMATCH REPAIR PROTEIN MLH, PMS, MUTL"/>
    <property type="match status" value="1"/>
</dbReference>
<name>A0A976M4E2_THEOR</name>
<comment type="subcellular location">
    <subcellularLocation>
        <location evidence="1">Nucleus</location>
    </subcellularLocation>
</comment>
<evidence type="ECO:0000256" key="6">
    <source>
        <dbReference type="SAM" id="MobiDB-lite"/>
    </source>
</evidence>
<dbReference type="PROSITE" id="PS00058">
    <property type="entry name" value="DNA_MISMATCH_REPAIR_1"/>
    <property type="match status" value="1"/>
</dbReference>
<dbReference type="Gene3D" id="3.30.565.10">
    <property type="entry name" value="Histidine kinase-like ATPase, C-terminal domain"/>
    <property type="match status" value="1"/>
</dbReference>
<feature type="compositionally biased region" description="Low complexity" evidence="6">
    <location>
        <begin position="206"/>
        <end position="215"/>
    </location>
</feature>
<evidence type="ECO:0000256" key="1">
    <source>
        <dbReference type="ARBA" id="ARBA00004123"/>
    </source>
</evidence>
<organism evidence="8 9">
    <name type="scientific">Theileria orientalis</name>
    <dbReference type="NCBI Taxonomy" id="68886"/>
    <lineage>
        <taxon>Eukaryota</taxon>
        <taxon>Sar</taxon>
        <taxon>Alveolata</taxon>
        <taxon>Apicomplexa</taxon>
        <taxon>Aconoidasida</taxon>
        <taxon>Piroplasmida</taxon>
        <taxon>Theileriidae</taxon>
        <taxon>Theileria</taxon>
    </lineage>
</organism>
<evidence type="ECO:0000313" key="9">
    <source>
        <dbReference type="Proteomes" id="UP000244803"/>
    </source>
</evidence>
<dbReference type="Proteomes" id="UP000244803">
    <property type="component" value="Chromosome 1"/>
</dbReference>
<dbReference type="GO" id="GO:0016887">
    <property type="term" value="F:ATP hydrolysis activity"/>
    <property type="evidence" value="ECO:0007669"/>
    <property type="project" value="InterPro"/>
</dbReference>
<dbReference type="OrthoDB" id="10263226at2759"/>
<dbReference type="GO" id="GO:0005524">
    <property type="term" value="F:ATP binding"/>
    <property type="evidence" value="ECO:0007669"/>
    <property type="project" value="InterPro"/>
</dbReference>
<dbReference type="NCBIfam" id="TIGR00585">
    <property type="entry name" value="mutl"/>
    <property type="match status" value="1"/>
</dbReference>
<dbReference type="SMART" id="SM01340">
    <property type="entry name" value="DNA_mis_repair"/>
    <property type="match status" value="1"/>
</dbReference>
<dbReference type="GO" id="GO:0006298">
    <property type="term" value="P:mismatch repair"/>
    <property type="evidence" value="ECO:0007669"/>
    <property type="project" value="InterPro"/>
</dbReference>
<proteinExistence type="inferred from homology"/>
<dbReference type="GO" id="GO:0032300">
    <property type="term" value="C:mismatch repair complex"/>
    <property type="evidence" value="ECO:0007669"/>
    <property type="project" value="InterPro"/>
</dbReference>
<evidence type="ECO:0000313" key="8">
    <source>
        <dbReference type="EMBL" id="UKJ88165.2"/>
    </source>
</evidence>
<reference evidence="8" key="1">
    <citation type="submission" date="2022-07" db="EMBL/GenBank/DDBJ databases">
        <title>Evaluation of T. orientalis genome assembly methods using nanopore sequencing and analysis of variation between genomes.</title>
        <authorList>
            <person name="Yam J."/>
            <person name="Micallef M.L."/>
            <person name="Liu M."/>
            <person name="Djordjevic S.P."/>
            <person name="Bogema D.R."/>
            <person name="Jenkins C."/>
        </authorList>
    </citation>
    <scope>NUCLEOTIDE SEQUENCE</scope>
    <source>
        <strain evidence="8">Fish Creek</strain>
    </source>
</reference>
<dbReference type="InterPro" id="IPR002099">
    <property type="entry name" value="MutL/Mlh/PMS"/>
</dbReference>
<dbReference type="Pfam" id="PF13589">
    <property type="entry name" value="HATPase_c_3"/>
    <property type="match status" value="1"/>
</dbReference>
<accession>A0A976M4E2</accession>
<feature type="region of interest" description="Disordered" evidence="6">
    <location>
        <begin position="206"/>
        <end position="253"/>
    </location>
</feature>
<feature type="region of interest" description="Disordered" evidence="6">
    <location>
        <begin position="526"/>
        <end position="568"/>
    </location>
</feature>
<keyword evidence="3" id="KW-0227">DNA damage</keyword>
<keyword evidence="4" id="KW-0234">DNA repair</keyword>
<dbReference type="InterPro" id="IPR038973">
    <property type="entry name" value="MutL/Mlh/Pms-like"/>
</dbReference>
<dbReference type="Pfam" id="PF16413">
    <property type="entry name" value="Mlh1_C"/>
    <property type="match status" value="1"/>
</dbReference>
<feature type="compositionally biased region" description="Polar residues" evidence="6">
    <location>
        <begin position="228"/>
        <end position="238"/>
    </location>
</feature>
<dbReference type="EMBL" id="CP056065">
    <property type="protein sequence ID" value="UKJ88165.2"/>
    <property type="molecule type" value="Genomic_DNA"/>
</dbReference>
<dbReference type="InterPro" id="IPR013507">
    <property type="entry name" value="DNA_mismatch_S5_2-like"/>
</dbReference>
<feature type="compositionally biased region" description="Polar residues" evidence="6">
    <location>
        <begin position="535"/>
        <end position="549"/>
    </location>
</feature>
<evidence type="ECO:0000256" key="5">
    <source>
        <dbReference type="ARBA" id="ARBA00023242"/>
    </source>
</evidence>
<dbReference type="GO" id="GO:0005634">
    <property type="term" value="C:nucleus"/>
    <property type="evidence" value="ECO:0007669"/>
    <property type="project" value="UniProtKB-SubCell"/>
</dbReference>
<dbReference type="Pfam" id="PF01119">
    <property type="entry name" value="DNA_mis_repair"/>
    <property type="match status" value="1"/>
</dbReference>
<dbReference type="GO" id="GO:0140664">
    <property type="term" value="F:ATP-dependent DNA damage sensor activity"/>
    <property type="evidence" value="ECO:0007669"/>
    <property type="project" value="InterPro"/>
</dbReference>
<sequence>MEGGGIIRPLPPDVVKRIAAGEIIVRPSSAIKELIENSIDAGATEIRINMSSNPLDFCEIIDNGCGVCEKDLLIICKRFTTSKTRDSIEGVKSLGFRGEALSSLSQSAHVTISSRTEEESRRTVLRYSECEPLVDEITYEDGPRGFHLKYQNLFYNYQTRHKSLMSNTNFEFNSCLQLVQNYSINFPNIKFVFNKINSNIMQFSTSSTTHSNTNNQPAQVDTSRKKSSGTTCLVSGSSEVKEENQEGGSTHQKVDNDQYFFSRLYENTTRLPNDPVLEEYISNVERNSMESLELIRESVKNIYGLNISKILHEIVFNNFDETFFNCKGLISHPNETSKVDTFILYINNRLVDFPQLKNLIHNTYNGISNNKYKRFIYLSIFVPYNKIDANVHPSKRKILMEGQTEIMLYITNSLSEKLTDLMKISKPVTTISSTNKLVTEYHFNKESLNNKFKSRVDPKQTNISHYVTPLFSTSGTSMDIESYKRGPESDEIGEVESVVVEGKEPEAYERQSDYLKPSCTVTNMITGKKKKTGDNDINNASQDNRNTSRAGEGYREINLGSTVRQESEINETTVYTDGPAPREASLPKERAVSTYDEDEIIKDKNIIEEYDFNVMKIKYMNKINSFSYSKITNRNTLGNVYKVKEVRELIDKIIESNDEGLTRVVLNSSYVGILDKTYILVHHDKDLIMLNIFAVSKECCYQSIIWRLNIIPSFTLSIEVPLVKLLSYSIKKYKSDVEVHKLINFDYVKILNRLFGFRIRELVIYKIPDVLNGYFPGAEYLSDLFYSIFTIEYTSLGDLVAKIAKSIAYHYLQPPVHIIPENDVDSDYENFASRVLFSSCQRFKDLSIPKEFNNNLSFIKLANIAMLHKIFERC</sequence>
<feature type="compositionally biased region" description="Polar residues" evidence="6">
    <location>
        <begin position="559"/>
        <end position="568"/>
    </location>
</feature>
<dbReference type="AlphaFoldDB" id="A0A976M4E2"/>
<evidence type="ECO:0000256" key="2">
    <source>
        <dbReference type="ARBA" id="ARBA00006082"/>
    </source>
</evidence>
<comment type="similarity">
    <text evidence="2">Belongs to the DNA mismatch repair MutL/HexB family.</text>
</comment>
<dbReference type="InterPro" id="IPR036890">
    <property type="entry name" value="HATPase_C_sf"/>
</dbReference>
<dbReference type="SUPFAM" id="SSF54211">
    <property type="entry name" value="Ribosomal protein S5 domain 2-like"/>
    <property type="match status" value="1"/>
</dbReference>
<gene>
    <name evidence="8" type="ORF">MACJ_000608</name>
</gene>
<dbReference type="InterPro" id="IPR032189">
    <property type="entry name" value="Mlh1_C"/>
</dbReference>
<dbReference type="InterPro" id="IPR020568">
    <property type="entry name" value="Ribosomal_Su5_D2-typ_SF"/>
</dbReference>
<dbReference type="InterPro" id="IPR014762">
    <property type="entry name" value="DNA_mismatch_repair_CS"/>
</dbReference>
<dbReference type="SUPFAM" id="SSF55874">
    <property type="entry name" value="ATPase domain of HSP90 chaperone/DNA topoisomerase II/histidine kinase"/>
    <property type="match status" value="1"/>
</dbReference>
<feature type="domain" description="DNA mismatch repair protein S5" evidence="7">
    <location>
        <begin position="299"/>
        <end position="419"/>
    </location>
</feature>
<evidence type="ECO:0000259" key="7">
    <source>
        <dbReference type="SMART" id="SM01340"/>
    </source>
</evidence>
<dbReference type="PANTHER" id="PTHR10073:SF12">
    <property type="entry name" value="DNA MISMATCH REPAIR PROTEIN MLH1"/>
    <property type="match status" value="1"/>
</dbReference>
<evidence type="ECO:0000256" key="3">
    <source>
        <dbReference type="ARBA" id="ARBA00022763"/>
    </source>
</evidence>
<dbReference type="GO" id="GO:0030983">
    <property type="term" value="F:mismatched DNA binding"/>
    <property type="evidence" value="ECO:0007669"/>
    <property type="project" value="InterPro"/>
</dbReference>
<evidence type="ECO:0000256" key="4">
    <source>
        <dbReference type="ARBA" id="ARBA00023204"/>
    </source>
</evidence>
<dbReference type="Gene3D" id="3.30.230.10">
    <property type="match status" value="1"/>
</dbReference>